<feature type="transmembrane region" description="Helical" evidence="7">
    <location>
        <begin position="67"/>
        <end position="87"/>
    </location>
</feature>
<keyword evidence="5 7" id="KW-0472">Membrane</keyword>
<feature type="transmembrane region" description="Helical" evidence="7">
    <location>
        <begin position="221"/>
        <end position="241"/>
    </location>
</feature>
<evidence type="ECO:0000313" key="8">
    <source>
        <dbReference type="EMBL" id="PCD38718.1"/>
    </source>
</evidence>
<evidence type="ECO:0000256" key="7">
    <source>
        <dbReference type="SAM" id="Phobius"/>
    </source>
</evidence>
<dbReference type="Proteomes" id="UP000219602">
    <property type="component" value="Chromosome 5"/>
</dbReference>
<comment type="caution">
    <text evidence="8">The sequence shown here is derived from an EMBL/GenBank/DDBJ whole genome shotgun (WGS) entry which is preliminary data.</text>
</comment>
<evidence type="ECO:0000256" key="1">
    <source>
        <dbReference type="ARBA" id="ARBA00004141"/>
    </source>
</evidence>
<reference evidence="8 9" key="2">
    <citation type="journal article" date="2017" name="Sci. Rep.">
        <title>A mobile pathogenicity chromosome in Fusarium oxysporum for infection of multiple cucurbit species.</title>
        <authorList>
            <person name="van Dam P."/>
            <person name="Fokkens L."/>
            <person name="Ayukawa Y."/>
            <person name="van der Gragt M."/>
            <person name="Ter Horst A."/>
            <person name="Brankovics B."/>
            <person name="Houterman P.M."/>
            <person name="Arie T."/>
            <person name="Rep M."/>
        </authorList>
    </citation>
    <scope>NUCLEOTIDE SEQUENCE [LARGE SCALE GENOMIC DNA]</scope>
    <source>
        <strain evidence="8 9">Forc016</strain>
    </source>
</reference>
<keyword evidence="6" id="KW-0325">Glycoprotein</keyword>
<name>A0A2H3HGC0_FUSOX</name>
<evidence type="ECO:0000256" key="2">
    <source>
        <dbReference type="ARBA" id="ARBA00022448"/>
    </source>
</evidence>
<keyword evidence="4 7" id="KW-1133">Transmembrane helix</keyword>
<feature type="transmembrane region" description="Helical" evidence="7">
    <location>
        <begin position="184"/>
        <end position="209"/>
    </location>
</feature>
<keyword evidence="3 7" id="KW-0812">Transmembrane</keyword>
<organism evidence="8 9">
    <name type="scientific">Fusarium oxysporum f. sp. radicis-cucumerinum</name>
    <dbReference type="NCBI Taxonomy" id="327505"/>
    <lineage>
        <taxon>Eukaryota</taxon>
        <taxon>Fungi</taxon>
        <taxon>Dikarya</taxon>
        <taxon>Ascomycota</taxon>
        <taxon>Pezizomycotina</taxon>
        <taxon>Sordariomycetes</taxon>
        <taxon>Hypocreomycetidae</taxon>
        <taxon>Hypocreales</taxon>
        <taxon>Nectriaceae</taxon>
        <taxon>Fusarium</taxon>
        <taxon>Fusarium oxysporum species complex</taxon>
    </lineage>
</organism>
<dbReference type="AlphaFoldDB" id="A0A2H3HGC0"/>
<evidence type="ECO:0000256" key="6">
    <source>
        <dbReference type="ARBA" id="ARBA00023180"/>
    </source>
</evidence>
<evidence type="ECO:0000256" key="4">
    <source>
        <dbReference type="ARBA" id="ARBA00022989"/>
    </source>
</evidence>
<dbReference type="InterPro" id="IPR011701">
    <property type="entry name" value="MFS"/>
</dbReference>
<accession>A0A2H3HGC0</accession>
<feature type="transmembrane region" description="Helical" evidence="7">
    <location>
        <begin position="247"/>
        <end position="268"/>
    </location>
</feature>
<feature type="transmembrane region" description="Helical" evidence="7">
    <location>
        <begin position="7"/>
        <end position="24"/>
    </location>
</feature>
<dbReference type="GO" id="GO:0016020">
    <property type="term" value="C:membrane"/>
    <property type="evidence" value="ECO:0007669"/>
    <property type="project" value="UniProtKB-SubCell"/>
</dbReference>
<dbReference type="EMBL" id="MABQ02000004">
    <property type="protein sequence ID" value="PCD38718.1"/>
    <property type="molecule type" value="Genomic_DNA"/>
</dbReference>
<feature type="transmembrane region" description="Helical" evidence="7">
    <location>
        <begin position="289"/>
        <end position="307"/>
    </location>
</feature>
<feature type="transmembrane region" description="Helical" evidence="7">
    <location>
        <begin position="36"/>
        <end position="55"/>
    </location>
</feature>
<evidence type="ECO:0008006" key="10">
    <source>
        <dbReference type="Google" id="ProtNLM"/>
    </source>
</evidence>
<dbReference type="Pfam" id="PF07690">
    <property type="entry name" value="MFS_1"/>
    <property type="match status" value="1"/>
</dbReference>
<comment type="subcellular location">
    <subcellularLocation>
        <location evidence="1">Membrane</location>
        <topology evidence="1">Multi-pass membrane protein</topology>
    </subcellularLocation>
</comment>
<dbReference type="GO" id="GO:0022857">
    <property type="term" value="F:transmembrane transporter activity"/>
    <property type="evidence" value="ECO:0007669"/>
    <property type="project" value="InterPro"/>
</dbReference>
<reference evidence="8 9" key="1">
    <citation type="journal article" date="2016" name="Environ. Microbiol.">
        <title>Effector profiles distinguish formae speciales of Fusarium oxysporum.</title>
        <authorList>
            <person name="van Dam P."/>
            <person name="Fokkens L."/>
            <person name="Schmidt S.M."/>
            <person name="Linmans J.H."/>
            <person name="Kistler H.C."/>
            <person name="Ma L.J."/>
            <person name="Rep M."/>
        </authorList>
    </citation>
    <scope>NUCLEOTIDE SEQUENCE [LARGE SCALE GENOMIC DNA]</scope>
    <source>
        <strain evidence="8 9">Forc016</strain>
    </source>
</reference>
<dbReference type="Gene3D" id="1.20.1250.20">
    <property type="entry name" value="MFS general substrate transporter like domains"/>
    <property type="match status" value="2"/>
</dbReference>
<evidence type="ECO:0000256" key="5">
    <source>
        <dbReference type="ARBA" id="ARBA00023136"/>
    </source>
</evidence>
<dbReference type="InterPro" id="IPR036259">
    <property type="entry name" value="MFS_trans_sf"/>
</dbReference>
<evidence type="ECO:0000313" key="9">
    <source>
        <dbReference type="Proteomes" id="UP000219602"/>
    </source>
</evidence>
<sequence length="379" mass="42262">MTGKWDYSVAVSIFFPFYVASEIPSNVAMKRFRPSIWILSIMLAWGIVMTLMGIVHNYPGLLATRSALGLAEGGLFPGVTYYITLWYRRHECGLRIVIFFFVATAAGAFGGLLARGIMEMAGIAGLSGWAIFSYYALHDYPETAKFLDSDERKEVIRRLQDDSSVLSNELHEKFVKSALKDWKIWIHMFITIGFFLPIYSVSIFLPSIIRSMGHTAEKAQLMSVPPYVTACLATIAGGYMADKQRQRGIYVICFCFIAIIGFAILITVPQGAAWNSNNIGGSVKRGVGLAMQIGFGNLGGAIAGFVYHQDDAPQYRAGHGTLIATLCMSCCLLIFMTWYCRRENARRDRVYKALSEYSPSELEQEADKGDDVTCFRYTI</sequence>
<keyword evidence="2" id="KW-0813">Transport</keyword>
<dbReference type="SUPFAM" id="SSF103473">
    <property type="entry name" value="MFS general substrate transporter"/>
    <property type="match status" value="1"/>
</dbReference>
<feature type="transmembrane region" description="Helical" evidence="7">
    <location>
        <begin position="93"/>
        <end position="113"/>
    </location>
</feature>
<dbReference type="PANTHER" id="PTHR43791">
    <property type="entry name" value="PERMEASE-RELATED"/>
    <property type="match status" value="1"/>
</dbReference>
<feature type="transmembrane region" description="Helical" evidence="7">
    <location>
        <begin position="319"/>
        <end position="339"/>
    </location>
</feature>
<proteinExistence type="predicted"/>
<evidence type="ECO:0000256" key="3">
    <source>
        <dbReference type="ARBA" id="ARBA00022692"/>
    </source>
</evidence>
<gene>
    <name evidence="8" type="ORF">AU210_007183</name>
</gene>
<protein>
    <recommendedName>
        <fullName evidence="10">Major facilitator superfamily (MFS) profile domain-containing protein</fullName>
    </recommendedName>
</protein>
<dbReference type="PANTHER" id="PTHR43791:SF57">
    <property type="entry name" value="MAJOR FACILITATOR SUPERFAMILY (MFS) PROFILE DOMAIN-CONTAINING PROTEIN"/>
    <property type="match status" value="1"/>
</dbReference>